<evidence type="ECO:0000256" key="4">
    <source>
        <dbReference type="ARBA" id="ARBA00022722"/>
    </source>
</evidence>
<evidence type="ECO:0000256" key="8">
    <source>
        <dbReference type="ARBA" id="ARBA00022801"/>
    </source>
</evidence>
<evidence type="ECO:0000313" key="17">
    <source>
        <dbReference type="Proteomes" id="UP000807504"/>
    </source>
</evidence>
<keyword evidence="6 16" id="KW-0255">Endonuclease</keyword>
<evidence type="ECO:0000256" key="10">
    <source>
        <dbReference type="ARBA" id="ARBA00023172"/>
    </source>
</evidence>
<evidence type="ECO:0000256" key="15">
    <source>
        <dbReference type="SAM" id="MobiDB-lite"/>
    </source>
</evidence>
<dbReference type="Pfam" id="PF21292">
    <property type="entry name" value="EME1-MUS81_C"/>
    <property type="match status" value="1"/>
</dbReference>
<feature type="region of interest" description="Disordered" evidence="15">
    <location>
        <begin position="36"/>
        <end position="65"/>
    </location>
</feature>
<dbReference type="InterPro" id="IPR033310">
    <property type="entry name" value="Mms4/EME1/EME2"/>
</dbReference>
<keyword evidence="8" id="KW-0378">Hydrolase</keyword>
<evidence type="ECO:0000256" key="11">
    <source>
        <dbReference type="ARBA" id="ARBA00023204"/>
    </source>
</evidence>
<evidence type="ECO:0000256" key="3">
    <source>
        <dbReference type="ARBA" id="ARBA00005313"/>
    </source>
</evidence>
<comment type="cofactor">
    <cofactor evidence="1">
        <name>Mg(2+)</name>
        <dbReference type="ChEBI" id="CHEBI:18420"/>
    </cofactor>
</comment>
<keyword evidence="7" id="KW-0227">DNA damage</keyword>
<keyword evidence="11" id="KW-0234">DNA repair</keyword>
<keyword evidence="17" id="KW-1185">Reference proteome</keyword>
<evidence type="ECO:0000256" key="14">
    <source>
        <dbReference type="SAM" id="Coils"/>
    </source>
</evidence>
<dbReference type="PANTHER" id="PTHR21077">
    <property type="entry name" value="EME1 PROTEIN"/>
    <property type="match status" value="1"/>
</dbReference>
<reference evidence="16" key="1">
    <citation type="journal article" date="2020" name="bioRxiv">
        <title>Chromosome-level reference genome of the European wasp spider Argiope bruennichi: a resource for studies on range expansion and evolutionary adaptation.</title>
        <authorList>
            <person name="Sheffer M.M."/>
            <person name="Hoppe A."/>
            <person name="Krehenwinkel H."/>
            <person name="Uhl G."/>
            <person name="Kuss A.W."/>
            <person name="Jensen L."/>
            <person name="Jensen C."/>
            <person name="Gillespie R.G."/>
            <person name="Hoff K.J."/>
            <person name="Prost S."/>
        </authorList>
    </citation>
    <scope>NUCLEOTIDE SEQUENCE</scope>
</reference>
<feature type="coiled-coil region" evidence="14">
    <location>
        <begin position="130"/>
        <end position="160"/>
    </location>
</feature>
<organism evidence="16 17">
    <name type="scientific">Argiope bruennichi</name>
    <name type="common">Wasp spider</name>
    <name type="synonym">Aranea bruennichi</name>
    <dbReference type="NCBI Taxonomy" id="94029"/>
    <lineage>
        <taxon>Eukaryota</taxon>
        <taxon>Metazoa</taxon>
        <taxon>Ecdysozoa</taxon>
        <taxon>Arthropoda</taxon>
        <taxon>Chelicerata</taxon>
        <taxon>Arachnida</taxon>
        <taxon>Araneae</taxon>
        <taxon>Araneomorphae</taxon>
        <taxon>Entelegynae</taxon>
        <taxon>Araneoidea</taxon>
        <taxon>Araneidae</taxon>
        <taxon>Argiope</taxon>
    </lineage>
</organism>
<comment type="caution">
    <text evidence="16">The sequence shown here is derived from an EMBL/GenBank/DDBJ whole genome shotgun (WGS) entry which is preliminary data.</text>
</comment>
<evidence type="ECO:0000256" key="5">
    <source>
        <dbReference type="ARBA" id="ARBA00022723"/>
    </source>
</evidence>
<keyword evidence="5" id="KW-0479">Metal-binding</keyword>
<gene>
    <name evidence="16" type="ORF">HNY73_006675</name>
</gene>
<dbReference type="EMBL" id="JABXBU010000012">
    <property type="protein sequence ID" value="KAF8788654.1"/>
    <property type="molecule type" value="Genomic_DNA"/>
</dbReference>
<protein>
    <submittedName>
        <fullName evidence="16">Crossover junction endonuclease EME1 like protein</fullName>
    </submittedName>
</protein>
<dbReference type="Proteomes" id="UP000807504">
    <property type="component" value="Unassembled WGS sequence"/>
</dbReference>
<sequence>MDIQPQIVDLTFSDNDDDGEELLSLQDRILLMGKQKEGNKIHLPSSPPAVKKRFHSVSDDESGDLNKEVEKIKSYFDGSSGDELPDLKDLLNIHHPAISPESDDEFKIASASIPKKVKKTKAKLDTDSEKEVAKLERLKLREEKKKEKELAKAIKASEKEIQKSKKPDECLKGMKILIDQSIIFENESEDIYFALDESNIRYNIEENPINMSVIWYRTTVDVTVENGEVIKLEKEQLENVLVLVIPSENFIKMVYAYMQKSKGKMANELTLVDYITNIKIAFPQMDITCTVVGLDKYQRSVKENDKCDIEMKKMVRQVSKTIIEEATTEVQIQAFVNFNFLNTMRELGEMFVRFSKAIAEAPQRREKQAQKCLAFSWYADADSSCPVKIGKDGTGFIKLWQQQIQQFNNVGPEVAEAVVAKYPSLQILMEAYKACNSTKEAEQLLQDIVVRRNYGPLGTQRRIGPELSYKIYLFYNSRDGNQILQR</sequence>
<keyword evidence="9" id="KW-0460">Magnesium</keyword>
<evidence type="ECO:0000256" key="9">
    <source>
        <dbReference type="ARBA" id="ARBA00022842"/>
    </source>
</evidence>
<comment type="similarity">
    <text evidence="3">Belongs to the EME1/MMS4 family.</text>
</comment>
<evidence type="ECO:0000256" key="1">
    <source>
        <dbReference type="ARBA" id="ARBA00001946"/>
    </source>
</evidence>
<dbReference type="GO" id="GO:0031573">
    <property type="term" value="P:mitotic intra-S DNA damage checkpoint signaling"/>
    <property type="evidence" value="ECO:0007669"/>
    <property type="project" value="TreeGrafter"/>
</dbReference>
<dbReference type="GO" id="GO:0006302">
    <property type="term" value="P:double-strand break repair"/>
    <property type="evidence" value="ECO:0007669"/>
    <property type="project" value="TreeGrafter"/>
</dbReference>
<keyword evidence="4" id="KW-0540">Nuclease</keyword>
<name>A0A8T0FBK2_ARGBR</name>
<dbReference type="InterPro" id="IPR047524">
    <property type="entry name" value="XPF_nuclease_EME1_plant/arthr"/>
</dbReference>
<keyword evidence="14" id="KW-0175">Coiled coil</keyword>
<keyword evidence="13" id="KW-0469">Meiosis</keyword>
<dbReference type="InterPro" id="IPR042530">
    <property type="entry name" value="EME1/EME2_C"/>
</dbReference>
<dbReference type="Gene3D" id="1.10.150.670">
    <property type="entry name" value="Crossover junction endonuclease EME1, DNA-binding domain"/>
    <property type="match status" value="1"/>
</dbReference>
<dbReference type="FunFam" id="1.10.150.670:FF:000002">
    <property type="entry name" value="Crossover junction endonuclease EME1"/>
    <property type="match status" value="1"/>
</dbReference>
<comment type="subcellular location">
    <subcellularLocation>
        <location evidence="2">Nucleus</location>
    </subcellularLocation>
</comment>
<evidence type="ECO:0000313" key="16">
    <source>
        <dbReference type="EMBL" id="KAF8788654.1"/>
    </source>
</evidence>
<dbReference type="GO" id="GO:0048476">
    <property type="term" value="C:Holliday junction resolvase complex"/>
    <property type="evidence" value="ECO:0007669"/>
    <property type="project" value="InterPro"/>
</dbReference>
<evidence type="ECO:0000256" key="13">
    <source>
        <dbReference type="ARBA" id="ARBA00023254"/>
    </source>
</evidence>
<evidence type="ECO:0000256" key="7">
    <source>
        <dbReference type="ARBA" id="ARBA00022763"/>
    </source>
</evidence>
<keyword evidence="12" id="KW-0539">Nucleus</keyword>
<dbReference type="GO" id="GO:0000712">
    <property type="term" value="P:resolution of meiotic recombination intermediates"/>
    <property type="evidence" value="ECO:0007669"/>
    <property type="project" value="TreeGrafter"/>
</dbReference>
<dbReference type="PANTHER" id="PTHR21077:SF5">
    <property type="entry name" value="CROSSOVER JUNCTION ENDONUCLEASE MMS4"/>
    <property type="match status" value="1"/>
</dbReference>
<dbReference type="GO" id="GO:0008821">
    <property type="term" value="F:crossover junction DNA endonuclease activity"/>
    <property type="evidence" value="ECO:0007669"/>
    <property type="project" value="TreeGrafter"/>
</dbReference>
<dbReference type="GO" id="GO:0005634">
    <property type="term" value="C:nucleus"/>
    <property type="evidence" value="ECO:0007669"/>
    <property type="project" value="UniProtKB-SubCell"/>
</dbReference>
<keyword evidence="10" id="KW-0233">DNA recombination</keyword>
<dbReference type="Gene3D" id="3.40.50.10130">
    <property type="match status" value="1"/>
</dbReference>
<evidence type="ECO:0000256" key="12">
    <source>
        <dbReference type="ARBA" id="ARBA00023242"/>
    </source>
</evidence>
<dbReference type="GO" id="GO:0046872">
    <property type="term" value="F:metal ion binding"/>
    <property type="evidence" value="ECO:0007669"/>
    <property type="project" value="UniProtKB-KW"/>
</dbReference>
<accession>A0A8T0FBK2</accession>
<dbReference type="CDD" id="cd20083">
    <property type="entry name" value="XPF_nuclease_EME"/>
    <property type="match status" value="1"/>
</dbReference>
<evidence type="ECO:0000256" key="2">
    <source>
        <dbReference type="ARBA" id="ARBA00004123"/>
    </source>
</evidence>
<evidence type="ECO:0000256" key="6">
    <source>
        <dbReference type="ARBA" id="ARBA00022759"/>
    </source>
</evidence>
<dbReference type="GO" id="GO:0031297">
    <property type="term" value="P:replication fork processing"/>
    <property type="evidence" value="ECO:0007669"/>
    <property type="project" value="TreeGrafter"/>
</dbReference>
<reference evidence="16" key="2">
    <citation type="submission" date="2020-06" db="EMBL/GenBank/DDBJ databases">
        <authorList>
            <person name="Sheffer M."/>
        </authorList>
    </citation>
    <scope>NUCLEOTIDE SEQUENCE</scope>
</reference>
<proteinExistence type="inferred from homology"/>
<dbReference type="AlphaFoldDB" id="A0A8T0FBK2"/>